<comment type="caution">
    <text evidence="9">The sequence shown here is derived from an EMBL/GenBank/DDBJ whole genome shotgun (WGS) entry which is preliminary data.</text>
</comment>
<accession>A0A7K5U2X1</accession>
<keyword evidence="4" id="KW-0547">Nucleotide-binding</keyword>
<evidence type="ECO:0000256" key="7">
    <source>
        <dbReference type="ARBA" id="ARBA00023146"/>
    </source>
</evidence>
<feature type="domain" description="Aminoacyl-transfer RNA synthetases class-II family profile" evidence="8">
    <location>
        <begin position="131"/>
        <end position="448"/>
    </location>
</feature>
<dbReference type="SUPFAM" id="SSF50249">
    <property type="entry name" value="Nucleic acid-binding proteins"/>
    <property type="match status" value="1"/>
</dbReference>
<comment type="similarity">
    <text evidence="1">Belongs to the class-II aminoacyl-tRNA synthetase family.</text>
</comment>
<keyword evidence="5" id="KW-0067">ATP-binding</keyword>
<dbReference type="Gene3D" id="2.40.50.140">
    <property type="entry name" value="Nucleic acid-binding proteins"/>
    <property type="match status" value="1"/>
</dbReference>
<dbReference type="PRINTS" id="PR01042">
    <property type="entry name" value="TRNASYNTHASP"/>
</dbReference>
<dbReference type="FunFam" id="3.30.930.10:FF:000016">
    <property type="entry name" value="Asparagine--tRNA ligase"/>
    <property type="match status" value="1"/>
</dbReference>
<dbReference type="InterPro" id="IPR004364">
    <property type="entry name" value="Aa-tRNA-synt_II"/>
</dbReference>
<dbReference type="HAMAP" id="MF_00534">
    <property type="entry name" value="Asn_tRNA_synth"/>
    <property type="match status" value="1"/>
</dbReference>
<dbReference type="EMBL" id="VZRE01007130">
    <property type="protein sequence ID" value="NWU10924.1"/>
    <property type="molecule type" value="Genomic_DNA"/>
</dbReference>
<organism evidence="9 10">
    <name type="scientific">Cephalopterus ornatus</name>
    <name type="common">Amazonian umbrellabird</name>
    <dbReference type="NCBI Taxonomy" id="114276"/>
    <lineage>
        <taxon>Eukaryota</taxon>
        <taxon>Metazoa</taxon>
        <taxon>Chordata</taxon>
        <taxon>Craniata</taxon>
        <taxon>Vertebrata</taxon>
        <taxon>Euteleostomi</taxon>
        <taxon>Archelosauria</taxon>
        <taxon>Archosauria</taxon>
        <taxon>Dinosauria</taxon>
        <taxon>Saurischia</taxon>
        <taxon>Theropoda</taxon>
        <taxon>Coelurosauria</taxon>
        <taxon>Aves</taxon>
        <taxon>Neognathae</taxon>
        <taxon>Neoaves</taxon>
        <taxon>Telluraves</taxon>
        <taxon>Australaves</taxon>
        <taxon>Passeriformes</taxon>
        <taxon>Cotingidae</taxon>
        <taxon>Cephalopterus</taxon>
    </lineage>
</organism>
<dbReference type="InterPro" id="IPR004365">
    <property type="entry name" value="NA-bd_OB_tRNA"/>
</dbReference>
<dbReference type="InterPro" id="IPR002312">
    <property type="entry name" value="Asp/Asn-tRNA-synth_IIb"/>
</dbReference>
<keyword evidence="3" id="KW-0436">Ligase</keyword>
<dbReference type="SUPFAM" id="SSF55681">
    <property type="entry name" value="Class II aaRS and biotin synthetases"/>
    <property type="match status" value="1"/>
</dbReference>
<keyword evidence="6" id="KW-0648">Protein biosynthesis</keyword>
<evidence type="ECO:0000256" key="5">
    <source>
        <dbReference type="ARBA" id="ARBA00022840"/>
    </source>
</evidence>
<dbReference type="GO" id="GO:0005524">
    <property type="term" value="F:ATP binding"/>
    <property type="evidence" value="ECO:0007669"/>
    <property type="project" value="UniProtKB-KW"/>
</dbReference>
<evidence type="ECO:0000313" key="9">
    <source>
        <dbReference type="EMBL" id="NWU10924.1"/>
    </source>
</evidence>
<evidence type="ECO:0000256" key="2">
    <source>
        <dbReference type="ARBA" id="ARBA00012816"/>
    </source>
</evidence>
<dbReference type="Proteomes" id="UP000543364">
    <property type="component" value="Unassembled WGS sequence"/>
</dbReference>
<proteinExistence type="inferred from homology"/>
<evidence type="ECO:0000256" key="3">
    <source>
        <dbReference type="ARBA" id="ARBA00022598"/>
    </source>
</evidence>
<evidence type="ECO:0000256" key="4">
    <source>
        <dbReference type="ARBA" id="ARBA00022741"/>
    </source>
</evidence>
<dbReference type="InterPro" id="IPR012340">
    <property type="entry name" value="NA-bd_OB-fold"/>
</dbReference>
<sequence length="458" mass="52117">AVRLRVREALGAREPAEAVRVQGWVRSVRSQKEVLFLHINDGSSLEHLQVVADPSLENRDLTFGSAVEVQGKLVKSPHRMQNMELQAETVRVVGPCDIWSFPLKMKERHPLEYVRQFPHLRCRNNALGSLLRIRSEATAAIHSFFQDNGYVHIHTPIITSNDCEGAGELFQIEASSGVRESAEKTHFFNVPAFLTVSGQLHLEVMAGAFTHVFTFGPTFRAENSQSRRHLAEFYMVEAELSFTENLQDVMQVMEDLFKTVTSTVLSKCPRDVELFHKYIAPAQKVIHVTGRSCNFFFSSCRISYSEAVEILKQASQTFTFKPEWGCDLQTEHEKYLVKHCGEIPVFVINYPYDLKPFYMRDNEDGPQHTVAAVDLLVPGIGELCGGSLREERLPFLESRLQRLGLTDAYQWYLDLRKFGSVPHGGFGMGFERYLQYILGVDNIKDVIPFPRFPHSCLL</sequence>
<keyword evidence="10" id="KW-1185">Reference proteome</keyword>
<evidence type="ECO:0000313" key="10">
    <source>
        <dbReference type="Proteomes" id="UP000543364"/>
    </source>
</evidence>
<keyword evidence="7" id="KW-0030">Aminoacyl-tRNA synthetase</keyword>
<dbReference type="AlphaFoldDB" id="A0A7K5U2X1"/>
<dbReference type="PROSITE" id="PS50862">
    <property type="entry name" value="AA_TRNA_LIGASE_II"/>
    <property type="match status" value="1"/>
</dbReference>
<dbReference type="Pfam" id="PF01336">
    <property type="entry name" value="tRNA_anti-codon"/>
    <property type="match status" value="1"/>
</dbReference>
<dbReference type="CDD" id="cd04318">
    <property type="entry name" value="EcAsnRS_like_N"/>
    <property type="match status" value="1"/>
</dbReference>
<feature type="non-terminal residue" evidence="9">
    <location>
        <position position="1"/>
    </location>
</feature>
<dbReference type="InterPro" id="IPR045864">
    <property type="entry name" value="aa-tRNA-synth_II/BPL/LPL"/>
</dbReference>
<dbReference type="Pfam" id="PF00152">
    <property type="entry name" value="tRNA-synt_2"/>
    <property type="match status" value="1"/>
</dbReference>
<dbReference type="Gene3D" id="3.30.930.10">
    <property type="entry name" value="Bira Bifunctional Protein, Domain 2"/>
    <property type="match status" value="1"/>
</dbReference>
<dbReference type="PANTHER" id="PTHR22594">
    <property type="entry name" value="ASPARTYL/LYSYL-TRNA SYNTHETASE"/>
    <property type="match status" value="1"/>
</dbReference>
<dbReference type="PANTHER" id="PTHR22594:SF34">
    <property type="entry name" value="ASPARAGINE--TRNA LIGASE, MITOCHONDRIAL-RELATED"/>
    <property type="match status" value="1"/>
</dbReference>
<name>A0A7K5U2X1_CEPOR</name>
<protein>
    <recommendedName>
        <fullName evidence="2">asparagine--tRNA ligase</fullName>
        <ecNumber evidence="2">6.1.1.22</ecNumber>
    </recommendedName>
</protein>
<dbReference type="InterPro" id="IPR004522">
    <property type="entry name" value="Asn-tRNA-ligase"/>
</dbReference>
<dbReference type="GO" id="GO:0004816">
    <property type="term" value="F:asparagine-tRNA ligase activity"/>
    <property type="evidence" value="ECO:0007669"/>
    <property type="project" value="UniProtKB-EC"/>
</dbReference>
<evidence type="ECO:0000259" key="8">
    <source>
        <dbReference type="PROSITE" id="PS50862"/>
    </source>
</evidence>
<gene>
    <name evidence="9" type="primary">Nars2</name>
    <name evidence="9" type="ORF">CEPORN_R05382</name>
</gene>
<evidence type="ECO:0000256" key="1">
    <source>
        <dbReference type="ARBA" id="ARBA00008226"/>
    </source>
</evidence>
<reference evidence="9 10" key="1">
    <citation type="submission" date="2019-09" db="EMBL/GenBank/DDBJ databases">
        <title>Bird 10,000 Genomes (B10K) Project - Family phase.</title>
        <authorList>
            <person name="Zhang G."/>
        </authorList>
    </citation>
    <scope>NUCLEOTIDE SEQUENCE [LARGE SCALE GENOMIC DNA]</scope>
    <source>
        <strain evidence="9">B10K-DU-001-01</strain>
        <tissue evidence="9">Muscle</tissue>
    </source>
</reference>
<dbReference type="InterPro" id="IPR006195">
    <property type="entry name" value="aa-tRNA-synth_II"/>
</dbReference>
<dbReference type="GO" id="GO:0003676">
    <property type="term" value="F:nucleic acid binding"/>
    <property type="evidence" value="ECO:0007669"/>
    <property type="project" value="InterPro"/>
</dbReference>
<dbReference type="CDD" id="cd00776">
    <property type="entry name" value="AsxRS_core"/>
    <property type="match status" value="1"/>
</dbReference>
<evidence type="ECO:0000256" key="6">
    <source>
        <dbReference type="ARBA" id="ARBA00022917"/>
    </source>
</evidence>
<dbReference type="EC" id="6.1.1.22" evidence="2"/>
<feature type="non-terminal residue" evidence="9">
    <location>
        <position position="458"/>
    </location>
</feature>
<dbReference type="NCBIfam" id="TIGR00457">
    <property type="entry name" value="asnS"/>
    <property type="match status" value="1"/>
</dbReference>
<dbReference type="GO" id="GO:0005739">
    <property type="term" value="C:mitochondrion"/>
    <property type="evidence" value="ECO:0007669"/>
    <property type="project" value="TreeGrafter"/>
</dbReference>
<dbReference type="NCBIfam" id="NF003037">
    <property type="entry name" value="PRK03932.1"/>
    <property type="match status" value="1"/>
</dbReference>
<dbReference type="GO" id="GO:0006421">
    <property type="term" value="P:asparaginyl-tRNA aminoacylation"/>
    <property type="evidence" value="ECO:0007669"/>
    <property type="project" value="InterPro"/>
</dbReference>